<reference evidence="2" key="1">
    <citation type="journal article" date="2023" name="Science">
        <title>Genome structures resolve the early diversification of teleost fishes.</title>
        <authorList>
            <person name="Parey E."/>
            <person name="Louis A."/>
            <person name="Montfort J."/>
            <person name="Bouchez O."/>
            <person name="Roques C."/>
            <person name="Iampietro C."/>
            <person name="Lluch J."/>
            <person name="Castinel A."/>
            <person name="Donnadieu C."/>
            <person name="Desvignes T."/>
            <person name="Floi Bucao C."/>
            <person name="Jouanno E."/>
            <person name="Wen M."/>
            <person name="Mejri S."/>
            <person name="Dirks R."/>
            <person name="Jansen H."/>
            <person name="Henkel C."/>
            <person name="Chen W.J."/>
            <person name="Zahm M."/>
            <person name="Cabau C."/>
            <person name="Klopp C."/>
            <person name="Thompson A.W."/>
            <person name="Robinson-Rechavi M."/>
            <person name="Braasch I."/>
            <person name="Lecointre G."/>
            <person name="Bobe J."/>
            <person name="Postlethwait J.H."/>
            <person name="Berthelot C."/>
            <person name="Roest Crollius H."/>
            <person name="Guiguen Y."/>
        </authorList>
    </citation>
    <scope>NUCLEOTIDE SEQUENCE</scope>
    <source>
        <strain evidence="2">NC1722</strain>
    </source>
</reference>
<keyword evidence="3" id="KW-1185">Reference proteome</keyword>
<dbReference type="Proteomes" id="UP001221898">
    <property type="component" value="Unassembled WGS sequence"/>
</dbReference>
<sequence length="119" mass="12961">MTPLAAVCIQMLGTPADIPLSAPSDTMPAGSFSHRPPRVSPPQSLFRITRTNTPERMAMNCLASSMFGRLKQANEHLGLITGPAMHLSSSLAFSIFGERQTVPGFILSRKPNSHHCRIY</sequence>
<gene>
    <name evidence="2" type="ORF">AAFF_G00377810</name>
</gene>
<dbReference type="EMBL" id="JAINUG010000068">
    <property type="protein sequence ID" value="KAJ8401810.1"/>
    <property type="molecule type" value="Genomic_DNA"/>
</dbReference>
<name>A0AAD7SFW1_9TELE</name>
<dbReference type="AlphaFoldDB" id="A0AAD7SFW1"/>
<accession>A0AAD7SFW1</accession>
<proteinExistence type="predicted"/>
<evidence type="ECO:0000313" key="2">
    <source>
        <dbReference type="EMBL" id="KAJ8401810.1"/>
    </source>
</evidence>
<organism evidence="2 3">
    <name type="scientific">Aldrovandia affinis</name>
    <dbReference type="NCBI Taxonomy" id="143900"/>
    <lineage>
        <taxon>Eukaryota</taxon>
        <taxon>Metazoa</taxon>
        <taxon>Chordata</taxon>
        <taxon>Craniata</taxon>
        <taxon>Vertebrata</taxon>
        <taxon>Euteleostomi</taxon>
        <taxon>Actinopterygii</taxon>
        <taxon>Neopterygii</taxon>
        <taxon>Teleostei</taxon>
        <taxon>Notacanthiformes</taxon>
        <taxon>Halosauridae</taxon>
        <taxon>Aldrovandia</taxon>
    </lineage>
</organism>
<comment type="caution">
    <text evidence="2">The sequence shown here is derived from an EMBL/GenBank/DDBJ whole genome shotgun (WGS) entry which is preliminary data.</text>
</comment>
<feature type="region of interest" description="Disordered" evidence="1">
    <location>
        <begin position="19"/>
        <end position="43"/>
    </location>
</feature>
<protein>
    <submittedName>
        <fullName evidence="2">Uncharacterized protein</fullName>
    </submittedName>
</protein>
<evidence type="ECO:0000313" key="3">
    <source>
        <dbReference type="Proteomes" id="UP001221898"/>
    </source>
</evidence>
<evidence type="ECO:0000256" key="1">
    <source>
        <dbReference type="SAM" id="MobiDB-lite"/>
    </source>
</evidence>